<dbReference type="Gene3D" id="1.10.287.3510">
    <property type="match status" value="1"/>
</dbReference>
<keyword evidence="4 11" id="KW-0812">Transmembrane</keyword>
<evidence type="ECO:0000256" key="2">
    <source>
        <dbReference type="ARBA" id="ARBA00010519"/>
    </source>
</evidence>
<keyword evidence="5" id="KW-1278">Translocase</keyword>
<comment type="catalytic activity">
    <reaction evidence="10">
        <text>a ubiquinone + NADH + 5 H(+)(in) = a ubiquinol + NAD(+) + 4 H(+)(out)</text>
        <dbReference type="Rhea" id="RHEA:29091"/>
        <dbReference type="Rhea" id="RHEA-COMP:9565"/>
        <dbReference type="Rhea" id="RHEA-COMP:9566"/>
        <dbReference type="ChEBI" id="CHEBI:15378"/>
        <dbReference type="ChEBI" id="CHEBI:16389"/>
        <dbReference type="ChEBI" id="CHEBI:17976"/>
        <dbReference type="ChEBI" id="CHEBI:57540"/>
        <dbReference type="ChEBI" id="CHEBI:57945"/>
        <dbReference type="EC" id="7.1.1.2"/>
    </reaction>
</comment>
<gene>
    <name evidence="12" type="primary">ND4L</name>
</gene>
<evidence type="ECO:0000256" key="9">
    <source>
        <dbReference type="ARBA" id="ARBA00031586"/>
    </source>
</evidence>
<organism evidence="12">
    <name type="scientific">Nephotettix cincticeps</name>
    <name type="common">Green rice leafhopper</name>
    <name type="synonym">Selenocephalus cincticeps</name>
    <dbReference type="NCBI Taxonomy" id="94400"/>
    <lineage>
        <taxon>Eukaryota</taxon>
        <taxon>Metazoa</taxon>
        <taxon>Ecdysozoa</taxon>
        <taxon>Arthropoda</taxon>
        <taxon>Hexapoda</taxon>
        <taxon>Insecta</taxon>
        <taxon>Pterygota</taxon>
        <taxon>Neoptera</taxon>
        <taxon>Paraneoptera</taxon>
        <taxon>Hemiptera</taxon>
        <taxon>Auchenorrhyncha</taxon>
        <taxon>Membracoidea</taxon>
        <taxon>Cicadellidae</taxon>
        <taxon>Deltocephalinae</taxon>
        <taxon>Chiasmini</taxon>
        <taxon>Nephotettix</taxon>
    </lineage>
</organism>
<dbReference type="AlphaFoldDB" id="A0A0E3UQT2"/>
<evidence type="ECO:0000256" key="1">
    <source>
        <dbReference type="ARBA" id="ARBA00004141"/>
    </source>
</evidence>
<evidence type="ECO:0000256" key="4">
    <source>
        <dbReference type="ARBA" id="ARBA00022692"/>
    </source>
</evidence>
<evidence type="ECO:0000256" key="7">
    <source>
        <dbReference type="ARBA" id="ARBA00023027"/>
    </source>
</evidence>
<dbReference type="RefSeq" id="YP_009136192.1">
    <property type="nucleotide sequence ID" value="NC_026977.1"/>
</dbReference>
<sequence>MFNLFMYMYMFSLISLLVIRKHIFLCLISLEFIVISILMMIMYYSLMYLSSYYLMVIAMVFFVCEGVLGLSVLVNMIRCYSNDYLNSMILW</sequence>
<feature type="transmembrane region" description="Helical" evidence="11">
    <location>
        <begin position="23"/>
        <end position="46"/>
    </location>
</feature>
<geneLocation type="mitochondrion" evidence="12"/>
<evidence type="ECO:0000256" key="5">
    <source>
        <dbReference type="ARBA" id="ARBA00022967"/>
    </source>
</evidence>
<dbReference type="GO" id="GO:0008137">
    <property type="term" value="F:NADH dehydrogenase (ubiquinone) activity"/>
    <property type="evidence" value="ECO:0007669"/>
    <property type="project" value="UniProtKB-EC"/>
</dbReference>
<keyword evidence="7" id="KW-0520">NAD</keyword>
<dbReference type="GO" id="GO:0016020">
    <property type="term" value="C:membrane"/>
    <property type="evidence" value="ECO:0007669"/>
    <property type="project" value="UniProtKB-SubCell"/>
</dbReference>
<dbReference type="InterPro" id="IPR039428">
    <property type="entry name" value="NUOK/Mnh_C1-like"/>
</dbReference>
<proteinExistence type="inferred from homology"/>
<evidence type="ECO:0000256" key="8">
    <source>
        <dbReference type="ARBA" id="ARBA00023136"/>
    </source>
</evidence>
<evidence type="ECO:0000313" key="12">
    <source>
        <dbReference type="EMBL" id="AKC91098.1"/>
    </source>
</evidence>
<feature type="transmembrane region" description="Helical" evidence="11">
    <location>
        <begin position="52"/>
        <end position="74"/>
    </location>
</feature>
<dbReference type="GeneID" id="24250562"/>
<dbReference type="EMBL" id="KP749836">
    <property type="protein sequence ID" value="AKC91098.1"/>
    <property type="molecule type" value="Genomic_DNA"/>
</dbReference>
<evidence type="ECO:0000256" key="10">
    <source>
        <dbReference type="ARBA" id="ARBA00049551"/>
    </source>
</evidence>
<comment type="subcellular location">
    <subcellularLocation>
        <location evidence="1">Membrane</location>
        <topology evidence="1">Multi-pass membrane protein</topology>
    </subcellularLocation>
</comment>
<reference evidence="12" key="1">
    <citation type="submission" date="2015-02" db="EMBL/GenBank/DDBJ databases">
        <title>Complete mitochondrial genome of Nephotettix cincticeps (Hemiptera:Cicadellidae).</title>
        <authorList>
            <person name="Zhang H."/>
            <person name="Yan D."/>
        </authorList>
    </citation>
    <scope>NUCLEOTIDE SEQUENCE</scope>
</reference>
<evidence type="ECO:0000256" key="6">
    <source>
        <dbReference type="ARBA" id="ARBA00022989"/>
    </source>
</evidence>
<name>A0A0E3UQT2_NEPCI</name>
<keyword evidence="12" id="KW-0496">Mitochondrion</keyword>
<accession>A0A0E3UQT2</accession>
<keyword evidence="6 11" id="KW-1133">Transmembrane helix</keyword>
<comment type="similarity">
    <text evidence="2">Belongs to the complex I subunit 4L family.</text>
</comment>
<keyword evidence="8 11" id="KW-0472">Membrane</keyword>
<evidence type="ECO:0000256" key="11">
    <source>
        <dbReference type="SAM" id="Phobius"/>
    </source>
</evidence>
<dbReference type="Pfam" id="PF00420">
    <property type="entry name" value="Oxidored_q2"/>
    <property type="match status" value="1"/>
</dbReference>
<evidence type="ECO:0000256" key="3">
    <source>
        <dbReference type="ARBA" id="ARBA00016612"/>
    </source>
</evidence>
<protein>
    <recommendedName>
        <fullName evidence="3">NADH-ubiquinone oxidoreductase chain 4L</fullName>
    </recommendedName>
    <alternativeName>
        <fullName evidence="9">NADH dehydrogenase subunit 4L</fullName>
    </alternativeName>
</protein>
<dbReference type="CTD" id="4539"/>